<evidence type="ECO:0000313" key="1">
    <source>
        <dbReference type="EnsemblMetazoa" id="GPAI032503-PA"/>
    </source>
</evidence>
<evidence type="ECO:0000313" key="2">
    <source>
        <dbReference type="Proteomes" id="UP000092445"/>
    </source>
</evidence>
<dbReference type="AlphaFoldDB" id="A0A1B0A2K6"/>
<dbReference type="Proteomes" id="UP000092445">
    <property type="component" value="Unassembled WGS sequence"/>
</dbReference>
<dbReference type="VEuPathDB" id="VectorBase:GPAI032503"/>
<sequence length="73" mass="8566">MFLQATVQKLLVIHDFILSFYSILRVVRNVIAQRKCNSQFVPLLIANILKQKDCTISSYPFKCKEHTWHAPNF</sequence>
<organism evidence="1 2">
    <name type="scientific">Glossina pallidipes</name>
    <name type="common">Tsetse fly</name>
    <dbReference type="NCBI Taxonomy" id="7398"/>
    <lineage>
        <taxon>Eukaryota</taxon>
        <taxon>Metazoa</taxon>
        <taxon>Ecdysozoa</taxon>
        <taxon>Arthropoda</taxon>
        <taxon>Hexapoda</taxon>
        <taxon>Insecta</taxon>
        <taxon>Pterygota</taxon>
        <taxon>Neoptera</taxon>
        <taxon>Endopterygota</taxon>
        <taxon>Diptera</taxon>
        <taxon>Brachycera</taxon>
        <taxon>Muscomorpha</taxon>
        <taxon>Hippoboscoidea</taxon>
        <taxon>Glossinidae</taxon>
        <taxon>Glossina</taxon>
    </lineage>
</organism>
<dbReference type="EnsemblMetazoa" id="GPAI032503-RA">
    <property type="protein sequence ID" value="GPAI032503-PA"/>
    <property type="gene ID" value="GPAI032503"/>
</dbReference>
<proteinExistence type="predicted"/>
<protein>
    <submittedName>
        <fullName evidence="1">Uncharacterized protein</fullName>
    </submittedName>
</protein>
<keyword evidence="2" id="KW-1185">Reference proteome</keyword>
<accession>A0A1B0A2K6</accession>
<reference evidence="2" key="1">
    <citation type="submission" date="2014-03" db="EMBL/GenBank/DDBJ databases">
        <authorList>
            <person name="Aksoy S."/>
            <person name="Warren W."/>
            <person name="Wilson R.K."/>
        </authorList>
    </citation>
    <scope>NUCLEOTIDE SEQUENCE [LARGE SCALE GENOMIC DNA]</scope>
    <source>
        <strain evidence="2">IAEA</strain>
    </source>
</reference>
<name>A0A1B0A2K6_GLOPL</name>
<reference evidence="1" key="2">
    <citation type="submission" date="2020-05" db="UniProtKB">
        <authorList>
            <consortium name="EnsemblMetazoa"/>
        </authorList>
    </citation>
    <scope>IDENTIFICATION</scope>
    <source>
        <strain evidence="1">IAEA</strain>
    </source>
</reference>